<evidence type="ECO:0000256" key="1">
    <source>
        <dbReference type="ARBA" id="ARBA00004370"/>
    </source>
</evidence>
<dbReference type="GO" id="GO:0015031">
    <property type="term" value="P:protein transport"/>
    <property type="evidence" value="ECO:0007669"/>
    <property type="project" value="UniProtKB-KW"/>
</dbReference>
<evidence type="ECO:0000256" key="5">
    <source>
        <dbReference type="ARBA" id="ARBA00023136"/>
    </source>
</evidence>
<dbReference type="OrthoDB" id="19261at2759"/>
<evidence type="ECO:0000256" key="2">
    <source>
        <dbReference type="ARBA" id="ARBA00009480"/>
    </source>
</evidence>
<comment type="subcellular location">
    <subcellularLocation>
        <location evidence="1">Membrane</location>
    </subcellularLocation>
</comment>
<gene>
    <name evidence="8" type="primary">SNAP33</name>
    <name evidence="8" type="ORF">AXF42_Ash011894</name>
</gene>
<sequence>MWTMEQLKAGIFNKLFRSFRWRSSSWFLGLSHGMMLEAGHLIFYELFVKLLQLQLELQHLPIKTCFVTIMYRFNALRTPSNSEHKPAEYGFLSNKPFNFDSKPNQNPGATGLSSIKSHHSNYNGYGGGKTSSSPSSSILYCRLVARRNMHNTDQLEPGGCENQSLQELEKYSINKAEESTQKINRCLKVAEEIREDASKTLVNLHQQGEQIRRTHSTAASIEDDLSRGEKILGSLGGLFSKPWKPKKTREIKGPLLDRDDSLVRRANHMEQRQKLGLNPRRSFSNPRKVHAKSSFGLERVELEKAKQEDALSDLGNLLGQLKAMAVDMGSEIERQNRALVHMQDDVDELNYRVKGANRRARCLLGR</sequence>
<dbReference type="FunFam" id="1.20.5.110:FF:000040">
    <property type="entry name" value="SNAP25 homologous protein SNAP33"/>
    <property type="match status" value="1"/>
</dbReference>
<comment type="similarity">
    <text evidence="2">Belongs to the SNAP-25 family.</text>
</comment>
<dbReference type="PANTHER" id="PTHR19305">
    <property type="entry name" value="SYNAPTOSOMAL ASSOCIATED PROTEIN"/>
    <property type="match status" value="1"/>
</dbReference>
<keyword evidence="4" id="KW-0653">Protein transport</keyword>
<dbReference type="InterPro" id="IPR000727">
    <property type="entry name" value="T_SNARE_dom"/>
</dbReference>
<dbReference type="Gene3D" id="1.20.5.110">
    <property type="match status" value="2"/>
</dbReference>
<dbReference type="SMART" id="SM00397">
    <property type="entry name" value="t_SNARE"/>
    <property type="match status" value="2"/>
</dbReference>
<organism evidence="8 9">
    <name type="scientific">Apostasia shenzhenica</name>
    <dbReference type="NCBI Taxonomy" id="1088818"/>
    <lineage>
        <taxon>Eukaryota</taxon>
        <taxon>Viridiplantae</taxon>
        <taxon>Streptophyta</taxon>
        <taxon>Embryophyta</taxon>
        <taxon>Tracheophyta</taxon>
        <taxon>Spermatophyta</taxon>
        <taxon>Magnoliopsida</taxon>
        <taxon>Liliopsida</taxon>
        <taxon>Asparagales</taxon>
        <taxon>Orchidaceae</taxon>
        <taxon>Apostasioideae</taxon>
        <taxon>Apostasia</taxon>
    </lineage>
</organism>
<proteinExistence type="inferred from homology"/>
<keyword evidence="3" id="KW-0813">Transport</keyword>
<dbReference type="GO" id="GO:0016192">
    <property type="term" value="P:vesicle-mediated transport"/>
    <property type="evidence" value="ECO:0007669"/>
    <property type="project" value="UniProtKB-ARBA"/>
</dbReference>
<evidence type="ECO:0000313" key="8">
    <source>
        <dbReference type="EMBL" id="PKA59770.1"/>
    </source>
</evidence>
<dbReference type="CDD" id="cd15861">
    <property type="entry name" value="SNARE_SNAP25N_23N_29N_SEC9N"/>
    <property type="match status" value="1"/>
</dbReference>
<dbReference type="STRING" id="1088818.A0A2I0AW56"/>
<feature type="domain" description="T-SNARE coiled-coil homology" evidence="7">
    <location>
        <begin position="301"/>
        <end position="363"/>
    </location>
</feature>
<dbReference type="GO" id="GO:0031201">
    <property type="term" value="C:SNARE complex"/>
    <property type="evidence" value="ECO:0007669"/>
    <property type="project" value="InterPro"/>
</dbReference>
<evidence type="ECO:0000259" key="7">
    <source>
        <dbReference type="PROSITE" id="PS50192"/>
    </source>
</evidence>
<keyword evidence="5" id="KW-0472">Membrane</keyword>
<protein>
    <submittedName>
        <fullName evidence="8">SNAP25 likeous protein SNAP33</fullName>
    </submittedName>
</protein>
<evidence type="ECO:0000256" key="6">
    <source>
        <dbReference type="SAM" id="Coils"/>
    </source>
</evidence>
<keyword evidence="9" id="KW-1185">Reference proteome</keyword>
<evidence type="ECO:0000313" key="9">
    <source>
        <dbReference type="Proteomes" id="UP000236161"/>
    </source>
</evidence>
<dbReference type="FunFam" id="1.20.5.110:FF:000031">
    <property type="entry name" value="SNAP25 homologous protein SNAP33"/>
    <property type="match status" value="1"/>
</dbReference>
<dbReference type="SUPFAM" id="SSF58038">
    <property type="entry name" value="SNARE fusion complex"/>
    <property type="match status" value="2"/>
</dbReference>
<evidence type="ECO:0000256" key="3">
    <source>
        <dbReference type="ARBA" id="ARBA00022448"/>
    </source>
</evidence>
<evidence type="ECO:0000256" key="4">
    <source>
        <dbReference type="ARBA" id="ARBA00022927"/>
    </source>
</evidence>
<reference evidence="8 9" key="1">
    <citation type="journal article" date="2017" name="Nature">
        <title>The Apostasia genome and the evolution of orchids.</title>
        <authorList>
            <person name="Zhang G.Q."/>
            <person name="Liu K.W."/>
            <person name="Li Z."/>
            <person name="Lohaus R."/>
            <person name="Hsiao Y.Y."/>
            <person name="Niu S.C."/>
            <person name="Wang J.Y."/>
            <person name="Lin Y.C."/>
            <person name="Xu Q."/>
            <person name="Chen L.J."/>
            <person name="Yoshida K."/>
            <person name="Fujiwara S."/>
            <person name="Wang Z.W."/>
            <person name="Zhang Y.Q."/>
            <person name="Mitsuda N."/>
            <person name="Wang M."/>
            <person name="Liu G.H."/>
            <person name="Pecoraro L."/>
            <person name="Huang H.X."/>
            <person name="Xiao X.J."/>
            <person name="Lin M."/>
            <person name="Wu X.Y."/>
            <person name="Wu W.L."/>
            <person name="Chen Y.Y."/>
            <person name="Chang S.B."/>
            <person name="Sakamoto S."/>
            <person name="Ohme-Takagi M."/>
            <person name="Yagi M."/>
            <person name="Zeng S.J."/>
            <person name="Shen C.Y."/>
            <person name="Yeh C.M."/>
            <person name="Luo Y.B."/>
            <person name="Tsai W.C."/>
            <person name="Van de Peer Y."/>
            <person name="Liu Z.J."/>
        </authorList>
    </citation>
    <scope>NUCLEOTIDE SEQUENCE [LARGE SCALE GENOMIC DNA]</scope>
    <source>
        <strain evidence="9">cv. Shenzhen</strain>
        <tissue evidence="8">Stem</tissue>
    </source>
</reference>
<accession>A0A2I0AW56</accession>
<dbReference type="GO" id="GO:0005886">
    <property type="term" value="C:plasma membrane"/>
    <property type="evidence" value="ECO:0007669"/>
    <property type="project" value="TreeGrafter"/>
</dbReference>
<dbReference type="Proteomes" id="UP000236161">
    <property type="component" value="Unassembled WGS sequence"/>
</dbReference>
<feature type="coiled-coil region" evidence="6">
    <location>
        <begin position="297"/>
        <end position="352"/>
    </location>
</feature>
<dbReference type="InterPro" id="IPR044766">
    <property type="entry name" value="NPSN/SNAP25-like_N_SNARE"/>
</dbReference>
<dbReference type="GO" id="GO:0005484">
    <property type="term" value="F:SNAP receptor activity"/>
    <property type="evidence" value="ECO:0007669"/>
    <property type="project" value="InterPro"/>
</dbReference>
<keyword evidence="6" id="KW-0175">Coiled coil</keyword>
<dbReference type="PROSITE" id="PS50192">
    <property type="entry name" value="T_SNARE"/>
    <property type="match status" value="1"/>
</dbReference>
<dbReference type="EMBL" id="KZ451944">
    <property type="protein sequence ID" value="PKA59770.1"/>
    <property type="molecule type" value="Genomic_DNA"/>
</dbReference>
<name>A0A2I0AW56_9ASPA</name>
<dbReference type="CDD" id="cd15841">
    <property type="entry name" value="SNARE_Qc"/>
    <property type="match status" value="1"/>
</dbReference>
<dbReference type="AlphaFoldDB" id="A0A2I0AW56"/>
<dbReference type="PANTHER" id="PTHR19305:SF9">
    <property type="entry name" value="SYNAPTOSOMAL-ASSOCIATED PROTEIN 29"/>
    <property type="match status" value="1"/>
</dbReference>